<name>A0A2J6QDH1_9HELO</name>
<gene>
    <name evidence="1" type="ORF">NA56DRAFT_700798</name>
</gene>
<dbReference type="Proteomes" id="UP000235672">
    <property type="component" value="Unassembled WGS sequence"/>
</dbReference>
<reference evidence="1 2" key="1">
    <citation type="submission" date="2016-05" db="EMBL/GenBank/DDBJ databases">
        <title>A degradative enzymes factory behind the ericoid mycorrhizal symbiosis.</title>
        <authorList>
            <consortium name="DOE Joint Genome Institute"/>
            <person name="Martino E."/>
            <person name="Morin E."/>
            <person name="Grelet G."/>
            <person name="Kuo A."/>
            <person name="Kohler A."/>
            <person name="Daghino S."/>
            <person name="Barry K."/>
            <person name="Choi C."/>
            <person name="Cichocki N."/>
            <person name="Clum A."/>
            <person name="Copeland A."/>
            <person name="Hainaut M."/>
            <person name="Haridas S."/>
            <person name="Labutti K."/>
            <person name="Lindquist E."/>
            <person name="Lipzen A."/>
            <person name="Khouja H.-R."/>
            <person name="Murat C."/>
            <person name="Ohm R."/>
            <person name="Olson A."/>
            <person name="Spatafora J."/>
            <person name="Veneault-Fourrey C."/>
            <person name="Henrissat B."/>
            <person name="Grigoriev I."/>
            <person name="Martin F."/>
            <person name="Perotto S."/>
        </authorList>
    </citation>
    <scope>NUCLEOTIDE SEQUENCE [LARGE SCALE GENOMIC DNA]</scope>
    <source>
        <strain evidence="1 2">UAMH 7357</strain>
    </source>
</reference>
<accession>A0A2J6QDH1</accession>
<evidence type="ECO:0000313" key="2">
    <source>
        <dbReference type="Proteomes" id="UP000235672"/>
    </source>
</evidence>
<keyword evidence="2" id="KW-1185">Reference proteome</keyword>
<sequence>MTRAELCLSRPKLDVYSVTDPSSIPNVGPQAVTLRAQDRGKSLRRHHAEAACGQSEQPGVDEDAPMNNFYRLAMVLQKMQVRPASGMLSHHRCESGAMVRRFYWRKRAVRPALFFISAPLKSQFSSSLSIALLNTTSISAMTNIERCMHTTES</sequence>
<organism evidence="1 2">
    <name type="scientific">Hyaloscypha hepaticicola</name>
    <dbReference type="NCBI Taxonomy" id="2082293"/>
    <lineage>
        <taxon>Eukaryota</taxon>
        <taxon>Fungi</taxon>
        <taxon>Dikarya</taxon>
        <taxon>Ascomycota</taxon>
        <taxon>Pezizomycotina</taxon>
        <taxon>Leotiomycetes</taxon>
        <taxon>Helotiales</taxon>
        <taxon>Hyaloscyphaceae</taxon>
        <taxon>Hyaloscypha</taxon>
    </lineage>
</organism>
<protein>
    <submittedName>
        <fullName evidence="1">Uncharacterized protein</fullName>
    </submittedName>
</protein>
<dbReference type="AlphaFoldDB" id="A0A2J6QDH1"/>
<proteinExistence type="predicted"/>
<evidence type="ECO:0000313" key="1">
    <source>
        <dbReference type="EMBL" id="PMD24313.1"/>
    </source>
</evidence>
<dbReference type="EMBL" id="KZ613473">
    <property type="protein sequence ID" value="PMD24313.1"/>
    <property type="molecule type" value="Genomic_DNA"/>
</dbReference>